<comment type="caution">
    <text evidence="1">The sequence shown here is derived from an EMBL/GenBank/DDBJ whole genome shotgun (WGS) entry which is preliminary data.</text>
</comment>
<protein>
    <submittedName>
        <fullName evidence="1">Uncharacterized protein</fullName>
    </submittedName>
</protein>
<organism evidence="1">
    <name type="scientific">marine sediment metagenome</name>
    <dbReference type="NCBI Taxonomy" id="412755"/>
    <lineage>
        <taxon>unclassified sequences</taxon>
        <taxon>metagenomes</taxon>
        <taxon>ecological metagenomes</taxon>
    </lineage>
</organism>
<proteinExistence type="predicted"/>
<gene>
    <name evidence="1" type="ORF">LCGC14_1517730</name>
</gene>
<accession>A0A0F9JKD5</accession>
<feature type="non-terminal residue" evidence="1">
    <location>
        <position position="1"/>
    </location>
</feature>
<dbReference type="EMBL" id="LAZR01011219">
    <property type="protein sequence ID" value="KKM62821.1"/>
    <property type="molecule type" value="Genomic_DNA"/>
</dbReference>
<dbReference type="AlphaFoldDB" id="A0A0F9JKD5"/>
<name>A0A0F9JKD5_9ZZZZ</name>
<sequence>KRDLSKAWLEITGDSFIVKVKPCDSSAEAAYYAAKYSGKAVHNGVENDPEMLDEAITALKGRRLHTCFGNWSLPDTVDDVSPDDWRAIGTLRSVIQRSLGGDLAARGILDFLTGGDSCDTERSDRPARGP</sequence>
<reference evidence="1" key="1">
    <citation type="journal article" date="2015" name="Nature">
        <title>Complex archaea that bridge the gap between prokaryotes and eukaryotes.</title>
        <authorList>
            <person name="Spang A."/>
            <person name="Saw J.H."/>
            <person name="Jorgensen S.L."/>
            <person name="Zaremba-Niedzwiedzka K."/>
            <person name="Martijn J."/>
            <person name="Lind A.E."/>
            <person name="van Eijk R."/>
            <person name="Schleper C."/>
            <person name="Guy L."/>
            <person name="Ettema T.J."/>
        </authorList>
    </citation>
    <scope>NUCLEOTIDE SEQUENCE</scope>
</reference>
<evidence type="ECO:0000313" key="1">
    <source>
        <dbReference type="EMBL" id="KKM62821.1"/>
    </source>
</evidence>